<feature type="compositionally biased region" description="Polar residues" evidence="9">
    <location>
        <begin position="122"/>
        <end position="140"/>
    </location>
</feature>
<evidence type="ECO:0000313" key="12">
    <source>
        <dbReference type="Proteomes" id="UP000276215"/>
    </source>
</evidence>
<evidence type="ECO:0000256" key="6">
    <source>
        <dbReference type="ARBA" id="ARBA00034003"/>
    </source>
</evidence>
<feature type="compositionally biased region" description="Basic and acidic residues" evidence="9">
    <location>
        <begin position="858"/>
        <end position="870"/>
    </location>
</feature>
<dbReference type="InterPro" id="IPR036599">
    <property type="entry name" value="DNA_ligase_N_sf"/>
</dbReference>
<dbReference type="SUPFAM" id="SSF50249">
    <property type="entry name" value="Nucleic acid-binding proteins"/>
    <property type="match status" value="1"/>
</dbReference>
<accession>A0A3N4J1G8</accession>
<dbReference type="GO" id="GO:0006281">
    <property type="term" value="P:DNA repair"/>
    <property type="evidence" value="ECO:0007669"/>
    <property type="project" value="UniProtKB-KW"/>
</dbReference>
<evidence type="ECO:0000256" key="9">
    <source>
        <dbReference type="SAM" id="MobiDB-lite"/>
    </source>
</evidence>
<dbReference type="PROSITE" id="PS00697">
    <property type="entry name" value="DNA_LIGASE_A1"/>
    <property type="match status" value="1"/>
</dbReference>
<dbReference type="Proteomes" id="UP000276215">
    <property type="component" value="Unassembled WGS sequence"/>
</dbReference>
<feature type="compositionally biased region" description="Basic residues" evidence="9">
    <location>
        <begin position="1"/>
        <end position="11"/>
    </location>
</feature>
<dbReference type="CDD" id="cd07900">
    <property type="entry name" value="Adenylation_DNA_ligase_I_Euk"/>
    <property type="match status" value="1"/>
</dbReference>
<feature type="region of interest" description="Disordered" evidence="9">
    <location>
        <begin position="637"/>
        <end position="664"/>
    </location>
</feature>
<dbReference type="PANTHER" id="PTHR45674">
    <property type="entry name" value="DNA LIGASE 1/3 FAMILY MEMBER"/>
    <property type="match status" value="1"/>
</dbReference>
<evidence type="ECO:0000256" key="1">
    <source>
        <dbReference type="ARBA" id="ARBA00007572"/>
    </source>
</evidence>
<dbReference type="Gene3D" id="2.40.50.140">
    <property type="entry name" value="Nucleic acid-binding proteins"/>
    <property type="match status" value="1"/>
</dbReference>
<dbReference type="GO" id="GO:0005524">
    <property type="term" value="F:ATP binding"/>
    <property type="evidence" value="ECO:0007669"/>
    <property type="project" value="UniProtKB-KW"/>
</dbReference>
<dbReference type="InterPro" id="IPR012309">
    <property type="entry name" value="DNA_ligase_ATP-dep_C"/>
</dbReference>
<evidence type="ECO:0000259" key="10">
    <source>
        <dbReference type="PROSITE" id="PS50160"/>
    </source>
</evidence>
<dbReference type="InterPro" id="IPR000977">
    <property type="entry name" value="DNA_ligase_ATP-dep"/>
</dbReference>
<feature type="compositionally biased region" description="Acidic residues" evidence="9">
    <location>
        <begin position="871"/>
        <end position="885"/>
    </location>
</feature>
<feature type="region of interest" description="Disordered" evidence="9">
    <location>
        <begin position="858"/>
        <end position="895"/>
    </location>
</feature>
<dbReference type="OrthoDB" id="206088at2759"/>
<dbReference type="Gene3D" id="3.30.1490.70">
    <property type="match status" value="1"/>
</dbReference>
<keyword evidence="12" id="KW-1185">Reference proteome</keyword>
<dbReference type="Pfam" id="PF04675">
    <property type="entry name" value="DNA_ligase_A_N"/>
    <property type="match status" value="1"/>
</dbReference>
<organism evidence="11 12">
    <name type="scientific">Choiromyces venosus 120613-1</name>
    <dbReference type="NCBI Taxonomy" id="1336337"/>
    <lineage>
        <taxon>Eukaryota</taxon>
        <taxon>Fungi</taxon>
        <taxon>Dikarya</taxon>
        <taxon>Ascomycota</taxon>
        <taxon>Pezizomycotina</taxon>
        <taxon>Pezizomycetes</taxon>
        <taxon>Pezizales</taxon>
        <taxon>Tuberaceae</taxon>
        <taxon>Choiromyces</taxon>
    </lineage>
</organism>
<dbReference type="InterPro" id="IPR012308">
    <property type="entry name" value="DNA_ligase_ATP-dep_N"/>
</dbReference>
<dbReference type="CDD" id="cd07969">
    <property type="entry name" value="OBF_DNA_ligase_I"/>
    <property type="match status" value="1"/>
</dbReference>
<dbReference type="InterPro" id="IPR050191">
    <property type="entry name" value="ATP-dep_DNA_ligase"/>
</dbReference>
<evidence type="ECO:0000256" key="8">
    <source>
        <dbReference type="RuleBase" id="RU004196"/>
    </source>
</evidence>
<dbReference type="GO" id="GO:0006310">
    <property type="term" value="P:DNA recombination"/>
    <property type="evidence" value="ECO:0007669"/>
    <property type="project" value="UniProtKB-KW"/>
</dbReference>
<dbReference type="Gene3D" id="3.30.470.30">
    <property type="entry name" value="DNA ligase/mRNA capping enzyme"/>
    <property type="match status" value="1"/>
</dbReference>
<dbReference type="GO" id="GO:0006273">
    <property type="term" value="P:lagging strand elongation"/>
    <property type="evidence" value="ECO:0007669"/>
    <property type="project" value="TreeGrafter"/>
</dbReference>
<dbReference type="InterPro" id="IPR016059">
    <property type="entry name" value="DNA_ligase_ATP-dep_CS"/>
</dbReference>
<dbReference type="PROSITE" id="PS50160">
    <property type="entry name" value="DNA_LIGASE_A3"/>
    <property type="match status" value="1"/>
</dbReference>
<dbReference type="EC" id="6.5.1.1" evidence="7"/>
<evidence type="ECO:0000256" key="2">
    <source>
        <dbReference type="ARBA" id="ARBA00022598"/>
    </source>
</evidence>
<evidence type="ECO:0000313" key="11">
    <source>
        <dbReference type="EMBL" id="RPA91975.1"/>
    </source>
</evidence>
<comment type="similarity">
    <text evidence="1 8">Belongs to the ATP-dependent DNA ligase family.</text>
</comment>
<dbReference type="FunFam" id="1.10.3260.10:FF:000004">
    <property type="entry name" value="DNA ligase"/>
    <property type="match status" value="1"/>
</dbReference>
<dbReference type="STRING" id="1336337.A0A3N4J1G8"/>
<feature type="domain" description="ATP-dependent DNA ligase family profile" evidence="10">
    <location>
        <begin position="549"/>
        <end position="727"/>
    </location>
</feature>
<dbReference type="GO" id="GO:0071897">
    <property type="term" value="P:DNA biosynthetic process"/>
    <property type="evidence" value="ECO:0007669"/>
    <property type="project" value="InterPro"/>
</dbReference>
<dbReference type="Gene3D" id="1.10.3260.10">
    <property type="entry name" value="DNA ligase, ATP-dependent, N-terminal domain"/>
    <property type="match status" value="1"/>
</dbReference>
<dbReference type="AlphaFoldDB" id="A0A3N4J1G8"/>
<protein>
    <recommendedName>
        <fullName evidence="7">DNA ligase</fullName>
        <ecNumber evidence="7">6.5.1.1</ecNumber>
    </recommendedName>
</protein>
<dbReference type="SUPFAM" id="SSF56091">
    <property type="entry name" value="DNA ligase/mRNA capping enzyme, catalytic domain"/>
    <property type="match status" value="1"/>
</dbReference>
<evidence type="ECO:0000256" key="5">
    <source>
        <dbReference type="ARBA" id="ARBA00022840"/>
    </source>
</evidence>
<dbReference type="EMBL" id="ML120483">
    <property type="protein sequence ID" value="RPA91975.1"/>
    <property type="molecule type" value="Genomic_DNA"/>
</dbReference>
<evidence type="ECO:0000256" key="7">
    <source>
        <dbReference type="RuleBase" id="RU000617"/>
    </source>
</evidence>
<keyword evidence="7" id="KW-0234">DNA repair</keyword>
<dbReference type="Pfam" id="PF01068">
    <property type="entry name" value="DNA_ligase_A_M"/>
    <property type="match status" value="1"/>
</dbReference>
<feature type="region of interest" description="Disordered" evidence="9">
    <location>
        <begin position="122"/>
        <end position="141"/>
    </location>
</feature>
<name>A0A3N4J1G8_9PEZI</name>
<keyword evidence="7" id="KW-0227">DNA damage</keyword>
<feature type="compositionally biased region" description="Basic and acidic residues" evidence="9">
    <location>
        <begin position="60"/>
        <end position="74"/>
    </location>
</feature>
<proteinExistence type="inferred from homology"/>
<dbReference type="FunFam" id="3.30.470.30:FF:000018">
    <property type="entry name" value="DNA ligase"/>
    <property type="match status" value="1"/>
</dbReference>
<evidence type="ECO:0000256" key="3">
    <source>
        <dbReference type="ARBA" id="ARBA00022705"/>
    </source>
</evidence>
<dbReference type="SUPFAM" id="SSF117018">
    <property type="entry name" value="ATP-dependent DNA ligase DNA-binding domain"/>
    <property type="match status" value="1"/>
</dbReference>
<reference evidence="11 12" key="1">
    <citation type="journal article" date="2018" name="Nat. Ecol. Evol.">
        <title>Pezizomycetes genomes reveal the molecular basis of ectomycorrhizal truffle lifestyle.</title>
        <authorList>
            <person name="Murat C."/>
            <person name="Payen T."/>
            <person name="Noel B."/>
            <person name="Kuo A."/>
            <person name="Morin E."/>
            <person name="Chen J."/>
            <person name="Kohler A."/>
            <person name="Krizsan K."/>
            <person name="Balestrini R."/>
            <person name="Da Silva C."/>
            <person name="Montanini B."/>
            <person name="Hainaut M."/>
            <person name="Levati E."/>
            <person name="Barry K.W."/>
            <person name="Belfiori B."/>
            <person name="Cichocki N."/>
            <person name="Clum A."/>
            <person name="Dockter R.B."/>
            <person name="Fauchery L."/>
            <person name="Guy J."/>
            <person name="Iotti M."/>
            <person name="Le Tacon F."/>
            <person name="Lindquist E.A."/>
            <person name="Lipzen A."/>
            <person name="Malagnac F."/>
            <person name="Mello A."/>
            <person name="Molinier V."/>
            <person name="Miyauchi S."/>
            <person name="Poulain J."/>
            <person name="Riccioni C."/>
            <person name="Rubini A."/>
            <person name="Sitrit Y."/>
            <person name="Splivallo R."/>
            <person name="Traeger S."/>
            <person name="Wang M."/>
            <person name="Zifcakova L."/>
            <person name="Wipf D."/>
            <person name="Zambonelli A."/>
            <person name="Paolocci F."/>
            <person name="Nowrousian M."/>
            <person name="Ottonello S."/>
            <person name="Baldrian P."/>
            <person name="Spatafora J.W."/>
            <person name="Henrissat B."/>
            <person name="Nagy L.G."/>
            <person name="Aury J.M."/>
            <person name="Wincker P."/>
            <person name="Grigoriev I.V."/>
            <person name="Bonfante P."/>
            <person name="Martin F.M."/>
        </authorList>
    </citation>
    <scope>NUCLEOTIDE SEQUENCE [LARGE SCALE GENOMIC DNA]</scope>
    <source>
        <strain evidence="11 12">120613-1</strain>
    </source>
</reference>
<dbReference type="GO" id="GO:0003677">
    <property type="term" value="F:DNA binding"/>
    <property type="evidence" value="ECO:0007669"/>
    <property type="project" value="InterPro"/>
</dbReference>
<dbReference type="NCBIfam" id="TIGR00574">
    <property type="entry name" value="dnl1"/>
    <property type="match status" value="1"/>
</dbReference>
<dbReference type="FunFam" id="2.40.50.140:FF:000062">
    <property type="entry name" value="DNA ligase"/>
    <property type="match status" value="1"/>
</dbReference>
<keyword evidence="7" id="KW-0233">DNA recombination</keyword>
<comment type="catalytic activity">
    <reaction evidence="6 7">
        <text>ATP + (deoxyribonucleotide)n-3'-hydroxyl + 5'-phospho-(deoxyribonucleotide)m = (deoxyribonucleotide)n+m + AMP + diphosphate.</text>
        <dbReference type="EC" id="6.5.1.1"/>
    </reaction>
</comment>
<feature type="compositionally biased region" description="Polar residues" evidence="9">
    <location>
        <begin position="93"/>
        <end position="105"/>
    </location>
</feature>
<dbReference type="GO" id="GO:0005634">
    <property type="term" value="C:nucleus"/>
    <property type="evidence" value="ECO:0007669"/>
    <property type="project" value="TreeGrafter"/>
</dbReference>
<gene>
    <name evidence="11" type="ORF">L873DRAFT_1865491</name>
</gene>
<evidence type="ECO:0000256" key="4">
    <source>
        <dbReference type="ARBA" id="ARBA00022741"/>
    </source>
</evidence>
<keyword evidence="2 7" id="KW-0436">Ligase</keyword>
<sequence length="895" mass="100375">MASPVKKRKKNLPNTQPTRTLHYFFNKQTATKKETLDSVPVPEPQPDPAALTDEQYAKTLAEEWKEEDKARRDAIPSMNGESSRTGEKRRRSSSPNTGEVTSSPLELSREGEQKDNLGWAAPQTSRAVTSEQIPNASGIPQTPKKIAVSAEAALEIERAIGSMPFDEDPLKFDPDNYQSIVQKWPGGKATYALLTHAFVLVNSTRSRIKIVDTLVNFLRVMIRLDPKSLLPAVWLTTNDIGPSYETNEFGIGGSIISKAIMKTSGITPATLKKLNNKYGDPGDVAFEAKVKQRTLMMKKPTPLTIENVYTTLVKISRTSGKGSQEIKQRHVERLLIDAKGEEIRYLTRTLIHHLRIGAVKTTMLIALSRAFSLSAPEGANWSTPEIPDSKEERQELFSKAEEVLKQCHARRPNYNDIVPCLLRGGITSLEENCGMSIHIPLKPMLGSITRDLREMLLKLQGREFGCEYKYDGQRAQIHCDDTGKVSVFSRHLELMTSKYPDLVELVPQIRCEGVKSFMMEGEVVAMDTETGLAKNFQTLAGRERKNVDVGRISVDVCLFAFDLMYLNGQELLSRPFRERRELLRSMFTEIPHRFTWVKSIDATSEDVDTIQDFFHSSLDLKCEGIMVKVLDNSLNPPASVLPEDEEESESKQPRSKKGKEIAPIKKGSRGKPLLATYEPDKRLESWLKVKKDYTVTADTLDLVPIAAWHGNGRKSAWWSPILLALHNPETGAFEAVCKCMSGFTDKYYIEMKDTFAPGGINTSTTKKAYYEVTDSLRPAIWFEPREVWEVAFADITVSPTYTAAAQFLDGGEGKGKGLSLRFPRFVRKREDKGIEEASIPEFLADLFFKQERGGKKLDKGAMDEKTARAEEEAEVDDVDWNEDIDDKNAGSDTNA</sequence>
<dbReference type="InterPro" id="IPR012340">
    <property type="entry name" value="NA-bd_OB-fold"/>
</dbReference>
<feature type="region of interest" description="Disordered" evidence="9">
    <location>
        <begin position="1"/>
        <end position="112"/>
    </location>
</feature>
<dbReference type="GO" id="GO:0003910">
    <property type="term" value="F:DNA ligase (ATP) activity"/>
    <property type="evidence" value="ECO:0007669"/>
    <property type="project" value="UniProtKB-EC"/>
</dbReference>
<keyword evidence="3" id="KW-0235">DNA replication</keyword>
<keyword evidence="5 7" id="KW-0067">ATP-binding</keyword>
<dbReference type="PANTHER" id="PTHR45674:SF9">
    <property type="entry name" value="DNA LIGASE 3"/>
    <property type="match status" value="1"/>
</dbReference>
<dbReference type="Pfam" id="PF04679">
    <property type="entry name" value="DNA_ligase_A_C"/>
    <property type="match status" value="1"/>
</dbReference>
<keyword evidence="4 7" id="KW-0547">Nucleotide-binding</keyword>
<dbReference type="InterPro" id="IPR012310">
    <property type="entry name" value="DNA_ligase_ATP-dep_cent"/>
</dbReference>